<reference evidence="1" key="1">
    <citation type="submission" date="2014-09" db="EMBL/GenBank/DDBJ databases">
        <authorList>
            <person name="Magalhaes I.L.F."/>
            <person name="Oliveira U."/>
            <person name="Santos F.R."/>
            <person name="Vidigal T.H.D.A."/>
            <person name="Brescovit A.D."/>
            <person name="Santos A.J."/>
        </authorList>
    </citation>
    <scope>NUCLEOTIDE SEQUENCE</scope>
    <source>
        <tissue evidence="1">Shoot tissue taken approximately 20 cm above the soil surface</tissue>
    </source>
</reference>
<protein>
    <submittedName>
        <fullName evidence="1">Uncharacterized protein</fullName>
    </submittedName>
</protein>
<organism evidence="1">
    <name type="scientific">Arundo donax</name>
    <name type="common">Giant reed</name>
    <name type="synonym">Donax arundinaceus</name>
    <dbReference type="NCBI Taxonomy" id="35708"/>
    <lineage>
        <taxon>Eukaryota</taxon>
        <taxon>Viridiplantae</taxon>
        <taxon>Streptophyta</taxon>
        <taxon>Embryophyta</taxon>
        <taxon>Tracheophyta</taxon>
        <taxon>Spermatophyta</taxon>
        <taxon>Magnoliopsida</taxon>
        <taxon>Liliopsida</taxon>
        <taxon>Poales</taxon>
        <taxon>Poaceae</taxon>
        <taxon>PACMAD clade</taxon>
        <taxon>Arundinoideae</taxon>
        <taxon>Arundineae</taxon>
        <taxon>Arundo</taxon>
    </lineage>
</organism>
<reference evidence="1" key="2">
    <citation type="journal article" date="2015" name="Data Brief">
        <title>Shoot transcriptome of the giant reed, Arundo donax.</title>
        <authorList>
            <person name="Barrero R.A."/>
            <person name="Guerrero F.D."/>
            <person name="Moolhuijzen P."/>
            <person name="Goolsby J.A."/>
            <person name="Tidwell J."/>
            <person name="Bellgard S.E."/>
            <person name="Bellgard M.I."/>
        </authorList>
    </citation>
    <scope>NUCLEOTIDE SEQUENCE</scope>
    <source>
        <tissue evidence="1">Shoot tissue taken approximately 20 cm above the soil surface</tissue>
    </source>
</reference>
<proteinExistence type="predicted"/>
<dbReference type="EMBL" id="GBRH01190282">
    <property type="protein sequence ID" value="JAE07614.1"/>
    <property type="molecule type" value="Transcribed_RNA"/>
</dbReference>
<name>A0A0A9F8V3_ARUDO</name>
<evidence type="ECO:0000313" key="1">
    <source>
        <dbReference type="EMBL" id="JAE07614.1"/>
    </source>
</evidence>
<accession>A0A0A9F8V3</accession>
<sequence>MVAQCKELMKLNG</sequence>